<keyword evidence="2" id="KW-1185">Reference proteome</keyword>
<comment type="caution">
    <text evidence="1">The sequence shown here is derived from an EMBL/GenBank/DDBJ whole genome shotgun (WGS) entry which is preliminary data.</text>
</comment>
<dbReference type="EMBL" id="BGZK01000012">
    <property type="protein sequence ID" value="GBP04138.1"/>
    <property type="molecule type" value="Genomic_DNA"/>
</dbReference>
<sequence>MTFALLAPLCFWPLRRSLYNLRTKKAGALMIQGVFNPCESDTPRVHPGARSAHNGFFPSCPFARGEIQNTNVVTTSKSRRGKSSHASVYVIVQELMTHVS</sequence>
<evidence type="ECO:0000313" key="2">
    <source>
        <dbReference type="Proteomes" id="UP000299102"/>
    </source>
</evidence>
<name>A0A4C1SSB8_EUMVA</name>
<protein>
    <submittedName>
        <fullName evidence="1">Uncharacterized protein</fullName>
    </submittedName>
</protein>
<evidence type="ECO:0000313" key="1">
    <source>
        <dbReference type="EMBL" id="GBP04138.1"/>
    </source>
</evidence>
<proteinExistence type="predicted"/>
<accession>A0A4C1SSB8</accession>
<dbReference type="Proteomes" id="UP000299102">
    <property type="component" value="Unassembled WGS sequence"/>
</dbReference>
<organism evidence="1 2">
    <name type="scientific">Eumeta variegata</name>
    <name type="common">Bagworm moth</name>
    <name type="synonym">Eumeta japonica</name>
    <dbReference type="NCBI Taxonomy" id="151549"/>
    <lineage>
        <taxon>Eukaryota</taxon>
        <taxon>Metazoa</taxon>
        <taxon>Ecdysozoa</taxon>
        <taxon>Arthropoda</taxon>
        <taxon>Hexapoda</taxon>
        <taxon>Insecta</taxon>
        <taxon>Pterygota</taxon>
        <taxon>Neoptera</taxon>
        <taxon>Endopterygota</taxon>
        <taxon>Lepidoptera</taxon>
        <taxon>Glossata</taxon>
        <taxon>Ditrysia</taxon>
        <taxon>Tineoidea</taxon>
        <taxon>Psychidae</taxon>
        <taxon>Oiketicinae</taxon>
        <taxon>Eumeta</taxon>
    </lineage>
</organism>
<reference evidence="1 2" key="1">
    <citation type="journal article" date="2019" name="Commun. Biol.">
        <title>The bagworm genome reveals a unique fibroin gene that provides high tensile strength.</title>
        <authorList>
            <person name="Kono N."/>
            <person name="Nakamura H."/>
            <person name="Ohtoshi R."/>
            <person name="Tomita M."/>
            <person name="Numata K."/>
            <person name="Arakawa K."/>
        </authorList>
    </citation>
    <scope>NUCLEOTIDE SEQUENCE [LARGE SCALE GENOMIC DNA]</scope>
</reference>
<gene>
    <name evidence="1" type="ORF">EVAR_74862_1</name>
</gene>
<dbReference type="AlphaFoldDB" id="A0A4C1SSB8"/>